<reference evidence="4 5" key="1">
    <citation type="submission" date="2024-03" db="EMBL/GenBank/DDBJ databases">
        <title>Ignisphaera cupida sp. nov., a hyperthermophilic hydrolytic archaeon from a hot spring of Kamchatka, and proposal of Ignisphaeraceae fam. nov.</title>
        <authorList>
            <person name="Podosokorskaya O.A."/>
            <person name="Elcheninov A.G."/>
            <person name="Maltseva A.I."/>
            <person name="Zayulina K.S."/>
            <person name="Novikov A."/>
            <person name="Merkel A.Y."/>
        </authorList>
    </citation>
    <scope>NUCLEOTIDE SEQUENCE [LARGE SCALE GENOMIC DNA]</scope>
    <source>
        <strain evidence="4 5">38H-sp</strain>
    </source>
</reference>
<dbReference type="Proteomes" id="UP001466331">
    <property type="component" value="Unassembled WGS sequence"/>
</dbReference>
<accession>A0ABU9UBR4</accession>
<keyword evidence="1" id="KW-0472">Membrane</keyword>
<evidence type="ECO:0000313" key="4">
    <source>
        <dbReference type="EMBL" id="MEM5948111.1"/>
    </source>
</evidence>
<comment type="caution">
    <text evidence="4">The sequence shown here is derived from an EMBL/GenBank/DDBJ whole genome shotgun (WGS) entry which is preliminary data.</text>
</comment>
<gene>
    <name evidence="4" type="ORF">WKV44_06115</name>
</gene>
<feature type="domain" description="SHOCT" evidence="3">
    <location>
        <begin position="187"/>
        <end position="212"/>
    </location>
</feature>
<name>A0ABU9UBR4_9SPIR</name>
<dbReference type="InterPro" id="IPR018649">
    <property type="entry name" value="SHOCT"/>
</dbReference>
<feature type="transmembrane region" description="Helical" evidence="1">
    <location>
        <begin position="142"/>
        <end position="167"/>
    </location>
</feature>
<dbReference type="EMBL" id="JBCHKQ010000002">
    <property type="protein sequence ID" value="MEM5948111.1"/>
    <property type="molecule type" value="Genomic_DNA"/>
</dbReference>
<evidence type="ECO:0000256" key="2">
    <source>
        <dbReference type="SAM" id="SignalP"/>
    </source>
</evidence>
<protein>
    <submittedName>
        <fullName evidence="4">SHOCT domain-containing protein</fullName>
    </submittedName>
</protein>
<keyword evidence="2" id="KW-0732">Signal</keyword>
<sequence length="214" mass="23705">MNNLKLRKIGIVIVLAFLTLAPVMADSDHANLSVGSVLQEIMQKQGVNNEKDIDIAHVPEELLEELGDAVMEESHPGTAHEFMDTMMGGEGSESLRQAHINMGYNYLLSLTKGTGSWGMMGPYNMMGTGMMGAWGGSSYTPFFRYGGIIMMIFGFLVIAGLIALIVMSVRQTGFFRKLSSTEDDENPLDILDRRLARGEITEEEYDKLRKKLTD</sequence>
<dbReference type="RefSeq" id="WP_420069557.1">
    <property type="nucleotide sequence ID" value="NZ_JBCHKQ010000002.1"/>
</dbReference>
<feature type="signal peptide" evidence="2">
    <location>
        <begin position="1"/>
        <end position="25"/>
    </location>
</feature>
<evidence type="ECO:0000256" key="1">
    <source>
        <dbReference type="SAM" id="Phobius"/>
    </source>
</evidence>
<keyword evidence="1" id="KW-1133">Transmembrane helix</keyword>
<keyword evidence="5" id="KW-1185">Reference proteome</keyword>
<keyword evidence="1" id="KW-0812">Transmembrane</keyword>
<dbReference type="Pfam" id="PF09851">
    <property type="entry name" value="SHOCT"/>
    <property type="match status" value="1"/>
</dbReference>
<organism evidence="4 5">
    <name type="scientific">Rarispira pelagica</name>
    <dbReference type="NCBI Taxonomy" id="3141764"/>
    <lineage>
        <taxon>Bacteria</taxon>
        <taxon>Pseudomonadati</taxon>
        <taxon>Spirochaetota</taxon>
        <taxon>Spirochaetia</taxon>
        <taxon>Winmispirales</taxon>
        <taxon>Winmispiraceae</taxon>
        <taxon>Rarispira</taxon>
    </lineage>
</organism>
<evidence type="ECO:0000313" key="5">
    <source>
        <dbReference type="Proteomes" id="UP001466331"/>
    </source>
</evidence>
<evidence type="ECO:0000259" key="3">
    <source>
        <dbReference type="Pfam" id="PF09851"/>
    </source>
</evidence>
<feature type="chain" id="PRO_5045294689" evidence="2">
    <location>
        <begin position="26"/>
        <end position="214"/>
    </location>
</feature>
<proteinExistence type="predicted"/>